<evidence type="ECO:0000313" key="2">
    <source>
        <dbReference type="EMBL" id="ASS38417.1"/>
    </source>
</evidence>
<dbReference type="Proteomes" id="UP000214689">
    <property type="component" value="Chromosome"/>
</dbReference>
<protein>
    <submittedName>
        <fullName evidence="2">Uncharacterized protein</fullName>
    </submittedName>
</protein>
<keyword evidence="1" id="KW-0812">Transmembrane</keyword>
<keyword evidence="1" id="KW-0472">Membrane</keyword>
<dbReference type="RefSeq" id="WP_094234652.1">
    <property type="nucleotide sequence ID" value="NZ_CP016199.1"/>
</dbReference>
<reference evidence="3" key="1">
    <citation type="submission" date="2016-05" db="EMBL/GenBank/DDBJ databases">
        <authorList>
            <person name="Holder M.E."/>
            <person name="Ajami N.J."/>
            <person name="Petrosino J.F."/>
        </authorList>
    </citation>
    <scope>NUCLEOTIDE SEQUENCE [LARGE SCALE GENOMIC DNA]</scope>
    <source>
        <strain evidence="3">ATCC 700696</strain>
    </source>
</reference>
<gene>
    <name evidence="2" type="ORF">AXF17_08440</name>
</gene>
<accession>A0A223ATU8</accession>
<dbReference type="EMBL" id="CP016199">
    <property type="protein sequence ID" value="ASS38417.1"/>
    <property type="molecule type" value="Genomic_DNA"/>
</dbReference>
<name>A0A223ATU8_9FIRM</name>
<proteinExistence type="predicted"/>
<organism evidence="2 3">
    <name type="scientific">Mogibacterium pumilum</name>
    <dbReference type="NCBI Taxonomy" id="86332"/>
    <lineage>
        <taxon>Bacteria</taxon>
        <taxon>Bacillati</taxon>
        <taxon>Bacillota</taxon>
        <taxon>Clostridia</taxon>
        <taxon>Peptostreptococcales</taxon>
        <taxon>Anaerovoracaceae</taxon>
        <taxon>Mogibacterium</taxon>
    </lineage>
</organism>
<keyword evidence="3" id="KW-1185">Reference proteome</keyword>
<keyword evidence="1" id="KW-1133">Transmembrane helix</keyword>
<sequence length="225" mass="25571">MSSKTNSRYHKLLIFIGLFIGILLLMFAFLQIAYRPTADKDRVTNETDIKVMVRTADESRSAIIKTYELDKFSKLSKSRKLNILSSTCGKVEGDVPYVSLKNKDDSYIKISFQDKKFKKKSPDIDSITLYTAAGMPVNPKKRQDIGVLYDYDHKTEELSMYLSEFIPADKLVFSDSYSNSADDTSSKSSDDSDSEEDDIWFCIFEIKYSIGSKKYVTYTASSVGE</sequence>
<feature type="transmembrane region" description="Helical" evidence="1">
    <location>
        <begin position="12"/>
        <end position="34"/>
    </location>
</feature>
<evidence type="ECO:0000313" key="3">
    <source>
        <dbReference type="Proteomes" id="UP000214689"/>
    </source>
</evidence>
<evidence type="ECO:0000256" key="1">
    <source>
        <dbReference type="SAM" id="Phobius"/>
    </source>
</evidence>
<dbReference type="OrthoDB" id="2081864at2"/>
<dbReference type="AlphaFoldDB" id="A0A223ATU8"/>